<dbReference type="AlphaFoldDB" id="L0DEV6"/>
<evidence type="ECO:0000256" key="7">
    <source>
        <dbReference type="ARBA" id="ARBA00053401"/>
    </source>
</evidence>
<keyword evidence="15" id="KW-1185">Reference proteome</keyword>
<dbReference type="HAMAP" id="MF_01151">
    <property type="entry name" value="GrpE"/>
    <property type="match status" value="1"/>
</dbReference>
<feature type="region of interest" description="Disordered" evidence="13">
    <location>
        <begin position="1"/>
        <end position="34"/>
    </location>
</feature>
<evidence type="ECO:0000256" key="5">
    <source>
        <dbReference type="ARBA" id="ARBA00023016"/>
    </source>
</evidence>
<dbReference type="PROSITE" id="PS01071">
    <property type="entry name" value="GRPE"/>
    <property type="match status" value="1"/>
</dbReference>
<dbReference type="STRING" id="886293.Sinac_3084"/>
<dbReference type="PRINTS" id="PR00773">
    <property type="entry name" value="GRPEPROTEIN"/>
</dbReference>
<name>L0DEV6_SINAD</name>
<evidence type="ECO:0000256" key="13">
    <source>
        <dbReference type="SAM" id="MobiDB-lite"/>
    </source>
</evidence>
<dbReference type="InterPro" id="IPR009012">
    <property type="entry name" value="GrpE_head"/>
</dbReference>
<keyword evidence="6 10" id="KW-0143">Chaperone</keyword>
<dbReference type="eggNOG" id="COG0576">
    <property type="taxonomic scope" value="Bacteria"/>
</dbReference>
<dbReference type="InterPro" id="IPR013805">
    <property type="entry name" value="GrpE_CC"/>
</dbReference>
<dbReference type="InterPro" id="IPR000740">
    <property type="entry name" value="GrpE"/>
</dbReference>
<evidence type="ECO:0000313" key="14">
    <source>
        <dbReference type="EMBL" id="AGA27365.1"/>
    </source>
</evidence>
<dbReference type="HOGENOM" id="CLU_057217_5_2_0"/>
<protein>
    <recommendedName>
        <fullName evidence="8 10">Protein GrpE</fullName>
    </recommendedName>
    <alternativeName>
        <fullName evidence="9 10">HSP-70 cofactor</fullName>
    </alternativeName>
</protein>
<comment type="subcellular location">
    <subcellularLocation>
        <location evidence="1 10">Cytoplasm</location>
    </subcellularLocation>
</comment>
<dbReference type="Gene3D" id="3.90.20.20">
    <property type="match status" value="1"/>
</dbReference>
<dbReference type="PANTHER" id="PTHR21237:SF23">
    <property type="entry name" value="GRPE PROTEIN HOMOLOG, MITOCHONDRIAL"/>
    <property type="match status" value="1"/>
</dbReference>
<evidence type="ECO:0000313" key="15">
    <source>
        <dbReference type="Proteomes" id="UP000010798"/>
    </source>
</evidence>
<dbReference type="NCBIfam" id="NF010738">
    <property type="entry name" value="PRK14140.1"/>
    <property type="match status" value="1"/>
</dbReference>
<accession>L0DEV6</accession>
<dbReference type="GO" id="GO:0005737">
    <property type="term" value="C:cytoplasm"/>
    <property type="evidence" value="ECO:0007669"/>
    <property type="project" value="UniProtKB-SubCell"/>
</dbReference>
<keyword evidence="4 10" id="KW-0963">Cytoplasm</keyword>
<dbReference type="GO" id="GO:0051082">
    <property type="term" value="F:unfolded protein binding"/>
    <property type="evidence" value="ECO:0007669"/>
    <property type="project" value="TreeGrafter"/>
</dbReference>
<dbReference type="CDD" id="cd00446">
    <property type="entry name" value="GrpE"/>
    <property type="match status" value="1"/>
</dbReference>
<evidence type="ECO:0000256" key="4">
    <source>
        <dbReference type="ARBA" id="ARBA00022490"/>
    </source>
</evidence>
<dbReference type="GO" id="GO:0000774">
    <property type="term" value="F:adenyl-nucleotide exchange factor activity"/>
    <property type="evidence" value="ECO:0007669"/>
    <property type="project" value="InterPro"/>
</dbReference>
<dbReference type="Pfam" id="PF01025">
    <property type="entry name" value="GrpE"/>
    <property type="match status" value="1"/>
</dbReference>
<dbReference type="GO" id="GO:0006457">
    <property type="term" value="P:protein folding"/>
    <property type="evidence" value="ECO:0007669"/>
    <property type="project" value="InterPro"/>
</dbReference>
<sequence>MSDTTQQSENDIDGEPKPNASATDDLGQVQRQRDEYFDQLQRTRAEFLNFQKRSKTQADSDRVYAVGSLARDLLDGIDNLERASVALKATAPSGIHEGLDMVHKQLLATLAKHGVEPIEALGKPFDPNEHDALVQQPDANHPEGTVVNELSKGYRIRERVLRPSKVAVSVKPAQS</sequence>
<reference evidence="14 15" key="1">
    <citation type="submission" date="2012-02" db="EMBL/GenBank/DDBJ databases">
        <title>Complete sequence of chromosome of Singulisphaera acidiphila DSM 18658.</title>
        <authorList>
            <consortium name="US DOE Joint Genome Institute (JGI-PGF)"/>
            <person name="Lucas S."/>
            <person name="Copeland A."/>
            <person name="Lapidus A."/>
            <person name="Glavina del Rio T."/>
            <person name="Dalin E."/>
            <person name="Tice H."/>
            <person name="Bruce D."/>
            <person name="Goodwin L."/>
            <person name="Pitluck S."/>
            <person name="Peters L."/>
            <person name="Ovchinnikova G."/>
            <person name="Chertkov O."/>
            <person name="Kyrpides N."/>
            <person name="Mavromatis K."/>
            <person name="Ivanova N."/>
            <person name="Brettin T."/>
            <person name="Detter J.C."/>
            <person name="Han C."/>
            <person name="Larimer F."/>
            <person name="Land M."/>
            <person name="Hauser L."/>
            <person name="Markowitz V."/>
            <person name="Cheng J.-F."/>
            <person name="Hugenholtz P."/>
            <person name="Woyke T."/>
            <person name="Wu D."/>
            <person name="Tindall B."/>
            <person name="Pomrenke H."/>
            <person name="Brambilla E."/>
            <person name="Klenk H.-P."/>
            <person name="Eisen J.A."/>
        </authorList>
    </citation>
    <scope>NUCLEOTIDE SEQUENCE [LARGE SCALE GENOMIC DNA]</scope>
    <source>
        <strain evidence="15">ATCC BAA-1392 / DSM 18658 / VKM B-2454 / MOB10</strain>
    </source>
</reference>
<keyword evidence="5 10" id="KW-0346">Stress response</keyword>
<comment type="similarity">
    <text evidence="2 10 12">Belongs to the GrpE family.</text>
</comment>
<evidence type="ECO:0000256" key="12">
    <source>
        <dbReference type="RuleBase" id="RU004478"/>
    </source>
</evidence>
<dbReference type="SUPFAM" id="SSF51064">
    <property type="entry name" value="Head domain of nucleotide exchange factor GrpE"/>
    <property type="match status" value="1"/>
</dbReference>
<evidence type="ECO:0000256" key="9">
    <source>
        <dbReference type="ARBA" id="ARBA00076414"/>
    </source>
</evidence>
<dbReference type="EMBL" id="CP003364">
    <property type="protein sequence ID" value="AGA27365.1"/>
    <property type="molecule type" value="Genomic_DNA"/>
</dbReference>
<organism evidence="14 15">
    <name type="scientific">Singulisphaera acidiphila (strain ATCC BAA-1392 / DSM 18658 / VKM B-2454 / MOB10)</name>
    <dbReference type="NCBI Taxonomy" id="886293"/>
    <lineage>
        <taxon>Bacteria</taxon>
        <taxon>Pseudomonadati</taxon>
        <taxon>Planctomycetota</taxon>
        <taxon>Planctomycetia</taxon>
        <taxon>Isosphaerales</taxon>
        <taxon>Isosphaeraceae</taxon>
        <taxon>Singulisphaera</taxon>
    </lineage>
</organism>
<dbReference type="KEGG" id="saci:Sinac_3084"/>
<gene>
    <name evidence="10" type="primary">grpE</name>
    <name evidence="14" type="ordered locus">Sinac_3084</name>
</gene>
<dbReference type="GO" id="GO:0051087">
    <property type="term" value="F:protein-folding chaperone binding"/>
    <property type="evidence" value="ECO:0007669"/>
    <property type="project" value="InterPro"/>
</dbReference>
<comment type="subunit">
    <text evidence="3 10">Homodimer.</text>
</comment>
<evidence type="ECO:0000256" key="1">
    <source>
        <dbReference type="ARBA" id="ARBA00004496"/>
    </source>
</evidence>
<dbReference type="PANTHER" id="PTHR21237">
    <property type="entry name" value="GRPE PROTEIN"/>
    <property type="match status" value="1"/>
</dbReference>
<dbReference type="GO" id="GO:0042803">
    <property type="term" value="F:protein homodimerization activity"/>
    <property type="evidence" value="ECO:0007669"/>
    <property type="project" value="InterPro"/>
</dbReference>
<comment type="function">
    <text evidence="7 10 11">Participates actively in the response to hyperosmotic and heat shock by preventing the aggregation of stress-denatured proteins, in association with DnaK and GrpE. It is the nucleotide exchange factor for DnaK and may function as a thermosensor. Unfolded proteins bind initially to DnaJ; upon interaction with the DnaJ-bound protein, DnaK hydrolyzes its bound ATP, resulting in the formation of a stable complex. GrpE releases ADP from DnaK; ATP binding to DnaK triggers the release of the substrate protein, thus completing the reaction cycle. Several rounds of ATP-dependent interactions between DnaJ, DnaK and GrpE are required for fully efficient folding.</text>
</comment>
<evidence type="ECO:0000256" key="2">
    <source>
        <dbReference type="ARBA" id="ARBA00009054"/>
    </source>
</evidence>
<dbReference type="OrthoDB" id="9812586at2"/>
<dbReference type="Proteomes" id="UP000010798">
    <property type="component" value="Chromosome"/>
</dbReference>
<dbReference type="FunFam" id="2.30.22.10:FF:000001">
    <property type="entry name" value="Protein GrpE"/>
    <property type="match status" value="1"/>
</dbReference>
<evidence type="ECO:0000256" key="10">
    <source>
        <dbReference type="HAMAP-Rule" id="MF_01151"/>
    </source>
</evidence>
<evidence type="ECO:0000256" key="6">
    <source>
        <dbReference type="ARBA" id="ARBA00023186"/>
    </source>
</evidence>
<dbReference type="SUPFAM" id="SSF58014">
    <property type="entry name" value="Coiled-coil domain of nucleotide exchange factor GrpE"/>
    <property type="match status" value="1"/>
</dbReference>
<evidence type="ECO:0000256" key="3">
    <source>
        <dbReference type="ARBA" id="ARBA00011738"/>
    </source>
</evidence>
<proteinExistence type="inferred from homology"/>
<evidence type="ECO:0000256" key="8">
    <source>
        <dbReference type="ARBA" id="ARBA00072274"/>
    </source>
</evidence>
<dbReference type="Gene3D" id="2.30.22.10">
    <property type="entry name" value="Head domain of nucleotide exchange factor GrpE"/>
    <property type="match status" value="1"/>
</dbReference>
<evidence type="ECO:0000256" key="11">
    <source>
        <dbReference type="RuleBase" id="RU000639"/>
    </source>
</evidence>